<name>A0A7R9FT29_9CRUS</name>
<proteinExistence type="predicted"/>
<feature type="transmembrane region" description="Helical" evidence="1">
    <location>
        <begin position="172"/>
        <end position="196"/>
    </location>
</feature>
<organism evidence="2">
    <name type="scientific">Darwinula stevensoni</name>
    <dbReference type="NCBI Taxonomy" id="69355"/>
    <lineage>
        <taxon>Eukaryota</taxon>
        <taxon>Metazoa</taxon>
        <taxon>Ecdysozoa</taxon>
        <taxon>Arthropoda</taxon>
        <taxon>Crustacea</taxon>
        <taxon>Oligostraca</taxon>
        <taxon>Ostracoda</taxon>
        <taxon>Podocopa</taxon>
        <taxon>Podocopida</taxon>
        <taxon>Darwinulocopina</taxon>
        <taxon>Darwinuloidea</taxon>
        <taxon>Darwinulidae</taxon>
        <taxon>Darwinula</taxon>
    </lineage>
</organism>
<evidence type="ECO:0008006" key="4">
    <source>
        <dbReference type="Google" id="ProtNLM"/>
    </source>
</evidence>
<keyword evidence="1" id="KW-0472">Membrane</keyword>
<feature type="transmembrane region" description="Helical" evidence="1">
    <location>
        <begin position="216"/>
        <end position="235"/>
    </location>
</feature>
<dbReference type="OrthoDB" id="10006435at2759"/>
<feature type="transmembrane region" description="Helical" evidence="1">
    <location>
        <begin position="94"/>
        <end position="113"/>
    </location>
</feature>
<dbReference type="Proteomes" id="UP000677054">
    <property type="component" value="Unassembled WGS sequence"/>
</dbReference>
<reference evidence="2" key="1">
    <citation type="submission" date="2020-11" db="EMBL/GenBank/DDBJ databases">
        <authorList>
            <person name="Tran Van P."/>
        </authorList>
    </citation>
    <scope>NUCLEOTIDE SEQUENCE</scope>
</reference>
<evidence type="ECO:0000256" key="1">
    <source>
        <dbReference type="SAM" id="Phobius"/>
    </source>
</evidence>
<dbReference type="PANTHER" id="PTHR11161:SF0">
    <property type="entry name" value="O-ACYLTRANSFERASE LIKE PROTEIN"/>
    <property type="match status" value="1"/>
</dbReference>
<evidence type="ECO:0000313" key="2">
    <source>
        <dbReference type="EMBL" id="CAD7254077.1"/>
    </source>
</evidence>
<protein>
    <recommendedName>
        <fullName evidence="4">Nose resistant to fluoxetine protein 6</fullName>
    </recommendedName>
</protein>
<dbReference type="PANTHER" id="PTHR11161">
    <property type="entry name" value="O-ACYLTRANSFERASE"/>
    <property type="match status" value="1"/>
</dbReference>
<evidence type="ECO:0000313" key="3">
    <source>
        <dbReference type="Proteomes" id="UP000677054"/>
    </source>
</evidence>
<keyword evidence="3" id="KW-1185">Reference proteome</keyword>
<sequence length="274" mass="30569">MARKDKTEGAQRHQILTTVGQRWATVGPLSAGAAAAASGFGQASLFEIGLCIPSTCSSSDLRASLDETVKNYSLVSNILSCDDASHKALSPAEIGVTIMFVIIGLYLFAGTALDSYQRMSGKKELQGNIEKILIAGSFLTNGEKILSTKTGKDNIGCLNGIRSVMKDWKFTAISNAVVSVDTFFLLSGLLVAYLLLKELERNKGRFNIFRFYFHRYLRLTPVLALLIGFTTVYMSRLGSGPYYFYVNQFMTKPCEDYWWRNLLYINNFFKQEEM</sequence>
<dbReference type="EMBL" id="LR907240">
    <property type="protein sequence ID" value="CAD7254077.1"/>
    <property type="molecule type" value="Genomic_DNA"/>
</dbReference>
<keyword evidence="1" id="KW-1133">Transmembrane helix</keyword>
<accession>A0A7R9FT29</accession>
<gene>
    <name evidence="2" type="ORF">DSTB1V02_LOCUS13823</name>
</gene>
<feature type="non-terminal residue" evidence="2">
    <location>
        <position position="274"/>
    </location>
</feature>
<dbReference type="EMBL" id="CAJPEV010007723">
    <property type="protein sequence ID" value="CAG0904906.1"/>
    <property type="molecule type" value="Genomic_DNA"/>
</dbReference>
<dbReference type="AlphaFoldDB" id="A0A7R9FT29"/>
<dbReference type="InterPro" id="IPR052728">
    <property type="entry name" value="O2_lipid_transport_reg"/>
</dbReference>
<keyword evidence="1" id="KW-0812">Transmembrane</keyword>